<dbReference type="AlphaFoldDB" id="A0A1I1HAN0"/>
<dbReference type="GO" id="GO:0016829">
    <property type="term" value="F:lyase activity"/>
    <property type="evidence" value="ECO:0007669"/>
    <property type="project" value="InterPro"/>
</dbReference>
<dbReference type="Gene3D" id="2.40.400.10">
    <property type="entry name" value="Acetoacetate decarboxylase-like"/>
    <property type="match status" value="1"/>
</dbReference>
<evidence type="ECO:0000313" key="1">
    <source>
        <dbReference type="EMBL" id="SFC21024.1"/>
    </source>
</evidence>
<dbReference type="Proteomes" id="UP000199263">
    <property type="component" value="Unassembled WGS sequence"/>
</dbReference>
<dbReference type="InterPro" id="IPR023375">
    <property type="entry name" value="ADC_dom_sf"/>
</dbReference>
<dbReference type="OrthoDB" id="1896584at2"/>
<dbReference type="InterPro" id="IPR010451">
    <property type="entry name" value="Acetoacetate_decarboxylase"/>
</dbReference>
<evidence type="ECO:0000313" key="2">
    <source>
        <dbReference type="Proteomes" id="UP000199263"/>
    </source>
</evidence>
<name>A0A1I1HAN0_9CLOT</name>
<dbReference type="STRING" id="119641.SAMN05421842_101242"/>
<dbReference type="Pfam" id="PF06314">
    <property type="entry name" value="ADC"/>
    <property type="match status" value="1"/>
</dbReference>
<sequence>MGSFVKSIEYLKALSGHATTFYDAEMLTLYWETKPEIIAKLLPPPLKPAKRPLVHAFVANYPKTSFAPPYKEAGLFILADYNGELGMYCLSMPITDGMGMAMGREICGLPKKMSDISFEKNDNVLKASVSRHGIEFFNITASLNDKFNESDAKSIIDEYSPDDLPYFNVKYSKAIDGSGFDLPPTLVKQSITKDYKVTKDAEVRINMIDSPTDPWTELEVVRVLGGVYTVSTNVLLKGTVLEQIPPMTYLPYAQIKWDF</sequence>
<accession>A0A1I1HAN0</accession>
<gene>
    <name evidence="1" type="ORF">SAMN05421842_101242</name>
</gene>
<keyword evidence="2" id="KW-1185">Reference proteome</keyword>
<dbReference type="EMBL" id="FOMG01000001">
    <property type="protein sequence ID" value="SFC21024.1"/>
    <property type="molecule type" value="Genomic_DNA"/>
</dbReference>
<dbReference type="RefSeq" id="WP_090087987.1">
    <property type="nucleotide sequence ID" value="NZ_FOMG01000001.1"/>
</dbReference>
<organism evidence="1 2">
    <name type="scientific">Clostridium uliginosum</name>
    <dbReference type="NCBI Taxonomy" id="119641"/>
    <lineage>
        <taxon>Bacteria</taxon>
        <taxon>Bacillati</taxon>
        <taxon>Bacillota</taxon>
        <taxon>Clostridia</taxon>
        <taxon>Eubacteriales</taxon>
        <taxon>Clostridiaceae</taxon>
        <taxon>Clostridium</taxon>
    </lineage>
</organism>
<dbReference type="SUPFAM" id="SSF160104">
    <property type="entry name" value="Acetoacetate decarboxylase-like"/>
    <property type="match status" value="1"/>
</dbReference>
<proteinExistence type="predicted"/>
<reference evidence="1 2" key="1">
    <citation type="submission" date="2016-10" db="EMBL/GenBank/DDBJ databases">
        <authorList>
            <person name="de Groot N.N."/>
        </authorList>
    </citation>
    <scope>NUCLEOTIDE SEQUENCE [LARGE SCALE GENOMIC DNA]</scope>
    <source>
        <strain evidence="1 2">DSM 12992</strain>
    </source>
</reference>
<protein>
    <submittedName>
        <fullName evidence="1">Acetoacetate decarboxylase</fullName>
    </submittedName>
</protein>